<protein>
    <recommendedName>
        <fullName evidence="3">DUF294 domain-containing protein</fullName>
    </recommendedName>
</protein>
<reference evidence="1 2" key="1">
    <citation type="submission" date="2013-09" db="EMBL/GenBank/DDBJ databases">
        <title>Complete genome sequence of Corynebacterium doosanense CAU 212(T) (=DSM 45436(T)), isolated from activated sludge.</title>
        <authorList>
            <person name="Schaffert L."/>
            <person name="Albersmeier A."/>
            <person name="Kalinowski J."/>
            <person name="Ruckert C."/>
        </authorList>
    </citation>
    <scope>NUCLEOTIDE SEQUENCE [LARGE SCALE GENOMIC DNA]</scope>
    <source>
        <strain evidence="1 2">CAU 212</strain>
    </source>
</reference>
<accession>A0A097IJF6</accession>
<dbReference type="EMBL" id="CP006764">
    <property type="protein sequence ID" value="AIT62238.1"/>
    <property type="molecule type" value="Genomic_DNA"/>
</dbReference>
<dbReference type="AlphaFoldDB" id="A0A097IJF6"/>
<organism evidence="1 2">
    <name type="scientific">Corynebacterium doosanense CAU 212 = DSM 45436</name>
    <dbReference type="NCBI Taxonomy" id="558173"/>
    <lineage>
        <taxon>Bacteria</taxon>
        <taxon>Bacillati</taxon>
        <taxon>Actinomycetota</taxon>
        <taxon>Actinomycetes</taxon>
        <taxon>Mycobacteriales</taxon>
        <taxon>Corynebacteriaceae</taxon>
        <taxon>Corynebacterium</taxon>
    </lineage>
</organism>
<proteinExistence type="predicted"/>
<dbReference type="HOGENOM" id="CLU_080106_0_0_11"/>
<evidence type="ECO:0000313" key="2">
    <source>
        <dbReference type="Proteomes" id="UP000029914"/>
    </source>
</evidence>
<evidence type="ECO:0008006" key="3">
    <source>
        <dbReference type="Google" id="ProtNLM"/>
    </source>
</evidence>
<dbReference type="Proteomes" id="UP000029914">
    <property type="component" value="Chromosome"/>
</dbReference>
<sequence>MDMPLPRSFADLADRAPLSTEPATAEAVLREAGSLLCSEESAHLEPEACAAWFSGVVGAVLSSPVGEELAGGPVSPTGALAKGELLPGFPVRWVRRGRGDDSGLTRLFAAAGLDGSASDGDPVDLIDAGHFRPDGPDRVLLERAVDKLHDEEALELFADVARWAAGERAALRVGTVDRLVAGTAAGLLSLREEEIFAEGWRAALGRRLALWRESDQTDGSPPDAVQRATDVVCRIAERFNVTVATEGGWS</sequence>
<dbReference type="KEGG" id="cdo:CDOO_04265"/>
<name>A0A097IJF6_9CORY</name>
<keyword evidence="2" id="KW-1185">Reference proteome</keyword>
<evidence type="ECO:0000313" key="1">
    <source>
        <dbReference type="EMBL" id="AIT62238.1"/>
    </source>
</evidence>
<dbReference type="STRING" id="558173.CDOO_04265"/>
<gene>
    <name evidence="1" type="ORF">CDOO_04265</name>
</gene>